<dbReference type="InterPro" id="IPR029442">
    <property type="entry name" value="GyrI-like"/>
</dbReference>
<sequence length="103" mass="11949">MNESIRDNLQGYPASVHIQSHAPAIHLPHTRHEIKCYELPIGKMAKIVHKEPYQECEPTYEKVFAWIEESGKRLVGPTREVYLNDPREVPLEELLTEVYAPIE</sequence>
<dbReference type="SUPFAM" id="SSF55136">
    <property type="entry name" value="Probable bacterial effector-binding domain"/>
    <property type="match status" value="1"/>
</dbReference>
<evidence type="ECO:0000259" key="1">
    <source>
        <dbReference type="Pfam" id="PF06445"/>
    </source>
</evidence>
<reference evidence="3" key="1">
    <citation type="submission" date="2020-06" db="EMBL/GenBank/DDBJ databases">
        <title>Unique genomic features of the anaerobic methanotrophic archaea.</title>
        <authorList>
            <person name="Chadwick G.L."/>
            <person name="Skennerton C.T."/>
            <person name="Laso-Perez R."/>
            <person name="Leu A.O."/>
            <person name="Speth D.R."/>
            <person name="Yu H."/>
            <person name="Morgan-Lang C."/>
            <person name="Hatzenpichler R."/>
            <person name="Goudeau D."/>
            <person name="Malmstrom R."/>
            <person name="Brazelton W.J."/>
            <person name="Woyke T."/>
            <person name="Hallam S.J."/>
            <person name="Tyson G.W."/>
            <person name="Wegener G."/>
            <person name="Boetius A."/>
            <person name="Orphan V."/>
        </authorList>
    </citation>
    <scope>NUCLEOTIDE SEQUENCE</scope>
</reference>
<evidence type="ECO:0000313" key="3">
    <source>
        <dbReference type="EMBL" id="QNO43883.1"/>
    </source>
</evidence>
<dbReference type="EMBL" id="MT630865">
    <property type="protein sequence ID" value="QNO43813.1"/>
    <property type="molecule type" value="Genomic_DNA"/>
</dbReference>
<dbReference type="Pfam" id="PF06445">
    <property type="entry name" value="GyrI-like"/>
    <property type="match status" value="1"/>
</dbReference>
<dbReference type="Gene3D" id="3.20.80.10">
    <property type="entry name" value="Regulatory factor, effector binding domain"/>
    <property type="match status" value="1"/>
</dbReference>
<gene>
    <name evidence="2" type="ORF">EHBNLLAN_00002</name>
    <name evidence="3" type="ORF">HNHCPBFK_00013</name>
</gene>
<dbReference type="AlphaFoldDB" id="A0A7G9Y799"/>
<dbReference type="EMBL" id="MT630874">
    <property type="protein sequence ID" value="QNO43883.1"/>
    <property type="molecule type" value="Genomic_DNA"/>
</dbReference>
<dbReference type="PANTHER" id="PTHR40055">
    <property type="entry name" value="TRANSCRIPTIONAL REGULATOR YGIV-RELATED"/>
    <property type="match status" value="1"/>
</dbReference>
<accession>A0A7G9Y799</accession>
<dbReference type="PANTHER" id="PTHR40055:SF1">
    <property type="entry name" value="TRANSCRIPTIONAL REGULATOR YGIV-RELATED"/>
    <property type="match status" value="1"/>
</dbReference>
<evidence type="ECO:0000313" key="2">
    <source>
        <dbReference type="EMBL" id="QNO43813.1"/>
    </source>
</evidence>
<dbReference type="InterPro" id="IPR011256">
    <property type="entry name" value="Reg_factor_effector_dom_sf"/>
</dbReference>
<dbReference type="InterPro" id="IPR050908">
    <property type="entry name" value="SmbC-like"/>
</dbReference>
<organism evidence="3">
    <name type="scientific">Candidatus Methanogaster sp. ANME-2c ERB4</name>
    <dbReference type="NCBI Taxonomy" id="2759911"/>
    <lineage>
        <taxon>Archaea</taxon>
        <taxon>Methanobacteriati</taxon>
        <taxon>Methanobacteriota</taxon>
        <taxon>Stenosarchaea group</taxon>
        <taxon>Methanomicrobia</taxon>
        <taxon>Methanosarcinales</taxon>
        <taxon>ANME-2 cluster</taxon>
        <taxon>Candidatus Methanogasteraceae</taxon>
        <taxon>Candidatus Methanogaster</taxon>
    </lineage>
</organism>
<protein>
    <recommendedName>
        <fullName evidence="1">GyrI-like small molecule binding domain-containing protein</fullName>
    </recommendedName>
</protein>
<proteinExistence type="predicted"/>
<feature type="domain" description="GyrI-like small molecule binding" evidence="1">
    <location>
        <begin position="32"/>
        <end position="102"/>
    </location>
</feature>
<name>A0A7G9Y799_9EURY</name>